<dbReference type="PROSITE" id="PS51900">
    <property type="entry name" value="CB"/>
    <property type="match status" value="1"/>
</dbReference>
<evidence type="ECO:0000313" key="7">
    <source>
        <dbReference type="EMBL" id="GET05429.1"/>
    </source>
</evidence>
<dbReference type="Gene3D" id="1.10.150.130">
    <property type="match status" value="1"/>
</dbReference>
<dbReference type="PANTHER" id="PTHR30349:SF41">
    <property type="entry name" value="INTEGRASE_RECOMBINASE PROTEIN MJ0367-RELATED"/>
    <property type="match status" value="1"/>
</dbReference>
<dbReference type="InterPro" id="IPR013762">
    <property type="entry name" value="Integrase-like_cat_sf"/>
</dbReference>
<dbReference type="EMBL" id="BLAM01000054">
    <property type="protein sequence ID" value="GET05429.1"/>
    <property type="molecule type" value="Genomic_DNA"/>
</dbReference>
<proteinExistence type="inferred from homology"/>
<dbReference type="GO" id="GO:0015074">
    <property type="term" value="P:DNA integration"/>
    <property type="evidence" value="ECO:0007669"/>
    <property type="project" value="InterPro"/>
</dbReference>
<feature type="domain" description="Tyr recombinase" evidence="5">
    <location>
        <begin position="153"/>
        <end position="340"/>
    </location>
</feature>
<dbReference type="RefSeq" id="WP_225440929.1">
    <property type="nucleotide sequence ID" value="NZ_BLAM01000054.1"/>
</dbReference>
<evidence type="ECO:0000256" key="2">
    <source>
        <dbReference type="ARBA" id="ARBA00023125"/>
    </source>
</evidence>
<keyword evidence="3" id="KW-0233">DNA recombination</keyword>
<dbReference type="CDD" id="cd00397">
    <property type="entry name" value="DNA_BRE_C"/>
    <property type="match status" value="1"/>
</dbReference>
<dbReference type="GO" id="GO:0003677">
    <property type="term" value="F:DNA binding"/>
    <property type="evidence" value="ECO:0007669"/>
    <property type="project" value="UniProtKB-UniRule"/>
</dbReference>
<evidence type="ECO:0000256" key="3">
    <source>
        <dbReference type="ARBA" id="ARBA00023172"/>
    </source>
</evidence>
<evidence type="ECO:0008006" key="8">
    <source>
        <dbReference type="Google" id="ProtNLM"/>
    </source>
</evidence>
<dbReference type="Proteomes" id="UP000494265">
    <property type="component" value="Unassembled WGS sequence"/>
</dbReference>
<evidence type="ECO:0000259" key="5">
    <source>
        <dbReference type="PROSITE" id="PS51898"/>
    </source>
</evidence>
<name>A0A6F9XJK3_9LACO</name>
<dbReference type="InterPro" id="IPR010998">
    <property type="entry name" value="Integrase_recombinase_N"/>
</dbReference>
<dbReference type="InterPro" id="IPR011010">
    <property type="entry name" value="DNA_brk_join_enz"/>
</dbReference>
<reference evidence="7" key="1">
    <citation type="submission" date="2019-10" db="EMBL/GenBank/DDBJ databases">
        <title>Lactobacillus agilis SY212 Whole Genome Sequencing Project.</title>
        <authorList>
            <person name="Suzuki S."/>
            <person name="Endo A."/>
            <person name="Maeno S."/>
            <person name="Shiwa Y."/>
            <person name="Matsutani M."/>
            <person name="Kajikawa A."/>
        </authorList>
    </citation>
    <scope>NUCLEOTIDE SEQUENCE</scope>
    <source>
        <strain evidence="7">SY212</strain>
    </source>
</reference>
<dbReference type="InterPro" id="IPR002104">
    <property type="entry name" value="Integrase_catalytic"/>
</dbReference>
<evidence type="ECO:0000256" key="4">
    <source>
        <dbReference type="PROSITE-ProRule" id="PRU01248"/>
    </source>
</evidence>
<accession>A0A6F9XJK3</accession>
<comment type="caution">
    <text evidence="7">The sequence shown here is derived from an EMBL/GenBank/DDBJ whole genome shotgun (WGS) entry which is preliminary data.</text>
</comment>
<dbReference type="Pfam" id="PF00589">
    <property type="entry name" value="Phage_integrase"/>
    <property type="match status" value="1"/>
</dbReference>
<keyword evidence="2 4" id="KW-0238">DNA-binding</keyword>
<comment type="similarity">
    <text evidence="1">Belongs to the 'phage' integrase family.</text>
</comment>
<gene>
    <name evidence="7" type="ORF">SY212_04590</name>
</gene>
<dbReference type="GO" id="GO:0006310">
    <property type="term" value="P:DNA recombination"/>
    <property type="evidence" value="ECO:0007669"/>
    <property type="project" value="UniProtKB-KW"/>
</dbReference>
<feature type="domain" description="Core-binding (CB)" evidence="6">
    <location>
        <begin position="29"/>
        <end position="127"/>
    </location>
</feature>
<dbReference type="InterPro" id="IPR050090">
    <property type="entry name" value="Tyrosine_recombinase_XerCD"/>
</dbReference>
<dbReference type="AlphaFoldDB" id="A0A6F9XJK3"/>
<dbReference type="InterPro" id="IPR044068">
    <property type="entry name" value="CB"/>
</dbReference>
<dbReference type="SUPFAM" id="SSF56349">
    <property type="entry name" value="DNA breaking-rejoining enzymes"/>
    <property type="match status" value="1"/>
</dbReference>
<dbReference type="PANTHER" id="PTHR30349">
    <property type="entry name" value="PHAGE INTEGRASE-RELATED"/>
    <property type="match status" value="1"/>
</dbReference>
<dbReference type="PROSITE" id="PS51898">
    <property type="entry name" value="TYR_RECOMBINASE"/>
    <property type="match status" value="1"/>
</dbReference>
<evidence type="ECO:0000259" key="6">
    <source>
        <dbReference type="PROSITE" id="PS51900"/>
    </source>
</evidence>
<dbReference type="Gene3D" id="1.10.443.10">
    <property type="entry name" value="Intergrase catalytic core"/>
    <property type="match status" value="1"/>
</dbReference>
<evidence type="ECO:0000256" key="1">
    <source>
        <dbReference type="ARBA" id="ARBA00008857"/>
    </source>
</evidence>
<organism evidence="7">
    <name type="scientific">Ligilactobacillus agilis</name>
    <dbReference type="NCBI Taxonomy" id="1601"/>
    <lineage>
        <taxon>Bacteria</taxon>
        <taxon>Bacillati</taxon>
        <taxon>Bacillota</taxon>
        <taxon>Bacilli</taxon>
        <taxon>Lactobacillales</taxon>
        <taxon>Lactobacillaceae</taxon>
        <taxon>Ligilactobacillus</taxon>
    </lineage>
</organism>
<protein>
    <recommendedName>
        <fullName evidence="8">Integrase</fullName>
    </recommendedName>
</protein>
<sequence>MVKHKAGLVYQNDNQRVTKRYATKERMAKVNPENIKIYEKYLRSRGIQNKEVRNTTYKVYHSYMNIFMCFIAERWDNFYLLDEDFIEEEMLDVMEDYMSFLQDECGNGKKVINTKLSAVSSFYLWAVKRRMIKMHPFDGRLERMKDAISEKKIAAHFLTAEQCEQIRQTLAQPKSSLNRYDLQDEVLWNIAFDSAARIGALSKLTISSLDLEKNLFKNIREKRAKYVEVPFTPHTRRVIDKYLEWRKEVGVDCDALFVSYVHGEWRGMSTQSLTNRVRKIGEIIGIGDFRPHSIRKTRLNMIAEKDLNLAKAMAHHESADTTSRFYTKPKSEAETLSAVTALMQEDEENTED</sequence>